<name>A0ABU8DX16_9ACTN</name>
<organism evidence="6 7">
    <name type="scientific">Klenkia sesuvii</name>
    <dbReference type="NCBI Taxonomy" id="3103137"/>
    <lineage>
        <taxon>Bacteria</taxon>
        <taxon>Bacillati</taxon>
        <taxon>Actinomycetota</taxon>
        <taxon>Actinomycetes</taxon>
        <taxon>Geodermatophilales</taxon>
        <taxon>Geodermatophilaceae</taxon>
        <taxon>Klenkia</taxon>
    </lineage>
</organism>
<keyword evidence="7" id="KW-1185">Reference proteome</keyword>
<protein>
    <submittedName>
        <fullName evidence="6">Class I SAM-dependent methyltransferase</fullName>
        <ecNumber evidence="6">2.1.1.-</ecNumber>
    </submittedName>
</protein>
<dbReference type="PANTHER" id="PTHR44942:SF4">
    <property type="entry name" value="METHYLTRANSFERASE TYPE 11 DOMAIN-CONTAINING PROTEIN"/>
    <property type="match status" value="1"/>
</dbReference>
<dbReference type="GO" id="GO:0032259">
    <property type="term" value="P:methylation"/>
    <property type="evidence" value="ECO:0007669"/>
    <property type="project" value="UniProtKB-KW"/>
</dbReference>
<comment type="similarity">
    <text evidence="1">Belongs to the methyltransferase superfamily.</text>
</comment>
<feature type="compositionally biased region" description="Basic residues" evidence="4">
    <location>
        <begin position="218"/>
        <end position="238"/>
    </location>
</feature>
<accession>A0ABU8DX16</accession>
<feature type="domain" description="Methyltransferase type 11" evidence="5">
    <location>
        <begin position="48"/>
        <end position="136"/>
    </location>
</feature>
<evidence type="ECO:0000256" key="1">
    <source>
        <dbReference type="ARBA" id="ARBA00008361"/>
    </source>
</evidence>
<evidence type="ECO:0000256" key="3">
    <source>
        <dbReference type="ARBA" id="ARBA00022679"/>
    </source>
</evidence>
<dbReference type="Gene3D" id="3.40.50.150">
    <property type="entry name" value="Vaccinia Virus protein VP39"/>
    <property type="match status" value="1"/>
</dbReference>
<comment type="caution">
    <text evidence="6">The sequence shown here is derived from an EMBL/GenBank/DDBJ whole genome shotgun (WGS) entry which is preliminary data.</text>
</comment>
<dbReference type="Pfam" id="PF08241">
    <property type="entry name" value="Methyltransf_11"/>
    <property type="match status" value="1"/>
</dbReference>
<evidence type="ECO:0000259" key="5">
    <source>
        <dbReference type="Pfam" id="PF08241"/>
    </source>
</evidence>
<dbReference type="InterPro" id="IPR013216">
    <property type="entry name" value="Methyltransf_11"/>
</dbReference>
<evidence type="ECO:0000313" key="6">
    <source>
        <dbReference type="EMBL" id="MEI4272582.1"/>
    </source>
</evidence>
<dbReference type="PANTHER" id="PTHR44942">
    <property type="entry name" value="METHYLTRANSF_11 DOMAIN-CONTAINING PROTEIN"/>
    <property type="match status" value="1"/>
</dbReference>
<reference evidence="6 7" key="1">
    <citation type="submission" date="2024-03" db="EMBL/GenBank/DDBJ databases">
        <title>Draft genome sequence of Klenkia sp. LSe6-5.</title>
        <authorList>
            <person name="Duangmal K."/>
            <person name="Chantavorakit T."/>
        </authorList>
    </citation>
    <scope>NUCLEOTIDE SEQUENCE [LARGE SCALE GENOMIC DNA]</scope>
    <source>
        <strain evidence="6 7">LSe6-5</strain>
    </source>
</reference>
<dbReference type="InterPro" id="IPR051052">
    <property type="entry name" value="Diverse_substrate_MTase"/>
</dbReference>
<feature type="region of interest" description="Disordered" evidence="4">
    <location>
        <begin position="182"/>
        <end position="273"/>
    </location>
</feature>
<keyword evidence="2 6" id="KW-0489">Methyltransferase</keyword>
<keyword evidence="3 6" id="KW-0808">Transferase</keyword>
<evidence type="ECO:0000256" key="2">
    <source>
        <dbReference type="ARBA" id="ARBA00022603"/>
    </source>
</evidence>
<evidence type="ECO:0000256" key="4">
    <source>
        <dbReference type="SAM" id="MobiDB-lite"/>
    </source>
</evidence>
<dbReference type="Proteomes" id="UP001361570">
    <property type="component" value="Unassembled WGS sequence"/>
</dbReference>
<dbReference type="RefSeq" id="WP_336404712.1">
    <property type="nucleotide sequence ID" value="NZ_JBAPLU010000011.1"/>
</dbReference>
<dbReference type="SUPFAM" id="SSF53335">
    <property type="entry name" value="S-adenosyl-L-methionine-dependent methyltransferases"/>
    <property type="match status" value="1"/>
</dbReference>
<dbReference type="InterPro" id="IPR029063">
    <property type="entry name" value="SAM-dependent_MTases_sf"/>
</dbReference>
<dbReference type="GO" id="GO:0008168">
    <property type="term" value="F:methyltransferase activity"/>
    <property type="evidence" value="ECO:0007669"/>
    <property type="project" value="UniProtKB-KW"/>
</dbReference>
<dbReference type="CDD" id="cd02440">
    <property type="entry name" value="AdoMet_MTases"/>
    <property type="match status" value="1"/>
</dbReference>
<evidence type="ECO:0000313" key="7">
    <source>
        <dbReference type="Proteomes" id="UP001361570"/>
    </source>
</evidence>
<dbReference type="EC" id="2.1.1.-" evidence="6"/>
<sequence>MTGGLDPGTWDARRRSFGAVAREYAQLRPGYPADAVAFLLVDRPLRVLDLGAGTGKLTDQLLAAGHEVVAVDPSGDMLAELTARHPRVEAVVGGAEDLPLPGATVDAVVAGQAAHWFDPVRTAPELRRVLRPGGVVGFVWNTRDETVPWVAALGERLIGESRDHDAHQGVVHRFAAALPAEVEEHEPRYVQTADPRPGGGRHRHPQLRGGAGPGRGSRLPRRAAHPPRRAPRHRRPRPARPAVLDPVGAAHPALTRGRPRAAHAAPGPVRPRR</sequence>
<dbReference type="EMBL" id="JBAPLU010000011">
    <property type="protein sequence ID" value="MEI4272582.1"/>
    <property type="molecule type" value="Genomic_DNA"/>
</dbReference>
<gene>
    <name evidence="6" type="ORF">TEK04_12695</name>
</gene>
<proteinExistence type="inferred from homology"/>